<dbReference type="EMBL" id="CP138585">
    <property type="protein sequence ID" value="WPH01447.1"/>
    <property type="molecule type" value="Genomic_DNA"/>
</dbReference>
<reference evidence="1 2" key="1">
    <citation type="submission" date="2023-11" db="EMBL/GenBank/DDBJ databases">
        <title>An acidophilic fungus is an integral part of prey digestion in a carnivorous sundew plant.</title>
        <authorList>
            <person name="Tsai I.J."/>
        </authorList>
    </citation>
    <scope>NUCLEOTIDE SEQUENCE [LARGE SCALE GENOMIC DNA]</scope>
    <source>
        <strain evidence="1">169a</strain>
    </source>
</reference>
<name>A0AAQ3M5U0_9PEZI</name>
<evidence type="ECO:0000313" key="2">
    <source>
        <dbReference type="Proteomes" id="UP001303373"/>
    </source>
</evidence>
<proteinExistence type="predicted"/>
<sequence>MSGRFWQITGLAAAGGVGYYLYNAGGDPKAAEKQFEADASKLTSKVKSQGANISKDAKTYGAEAGAKVDQAIADAKAGVNKADAKLESYRKDAESKIEASLKDARQQGNKAVDAFDKNVTEGAAKAKSGISSWLGGSK</sequence>
<evidence type="ECO:0000313" key="1">
    <source>
        <dbReference type="EMBL" id="WPH01447.1"/>
    </source>
</evidence>
<dbReference type="AlphaFoldDB" id="A0AAQ3M5U0"/>
<organism evidence="1 2">
    <name type="scientific">Acrodontium crateriforme</name>
    <dbReference type="NCBI Taxonomy" id="150365"/>
    <lineage>
        <taxon>Eukaryota</taxon>
        <taxon>Fungi</taxon>
        <taxon>Dikarya</taxon>
        <taxon>Ascomycota</taxon>
        <taxon>Pezizomycotina</taxon>
        <taxon>Dothideomycetes</taxon>
        <taxon>Dothideomycetidae</taxon>
        <taxon>Mycosphaerellales</taxon>
        <taxon>Teratosphaeriaceae</taxon>
        <taxon>Acrodontium</taxon>
    </lineage>
</organism>
<protein>
    <recommendedName>
        <fullName evidence="3">Calcofluor white hypersensitive protein</fullName>
    </recommendedName>
</protein>
<evidence type="ECO:0008006" key="3">
    <source>
        <dbReference type="Google" id="ProtNLM"/>
    </source>
</evidence>
<dbReference type="Proteomes" id="UP001303373">
    <property type="component" value="Chromosome 6"/>
</dbReference>
<keyword evidence="2" id="KW-1185">Reference proteome</keyword>
<dbReference type="Gene3D" id="1.20.120.20">
    <property type="entry name" value="Apolipoprotein"/>
    <property type="match status" value="1"/>
</dbReference>
<accession>A0AAQ3M5U0</accession>
<gene>
    <name evidence="1" type="ORF">R9X50_00429300</name>
</gene>